<evidence type="ECO:0000256" key="12">
    <source>
        <dbReference type="SAM" id="MobiDB-lite"/>
    </source>
</evidence>
<dbReference type="AlphaFoldDB" id="A0AAN6N735"/>
<accession>A0AAN6N735</accession>
<evidence type="ECO:0000256" key="10">
    <source>
        <dbReference type="ARBA" id="ARBA00031521"/>
    </source>
</evidence>
<dbReference type="InterPro" id="IPR012420">
    <property type="entry name" value="Cbp4"/>
</dbReference>
<evidence type="ECO:0000256" key="6">
    <source>
        <dbReference type="ARBA" id="ARBA00023128"/>
    </source>
</evidence>
<keyword evidence="5" id="KW-1133">Transmembrane helix</keyword>
<comment type="function">
    <text evidence="9 11">Essential for the assembly of ubiquinol-cytochrome c reductase. It has a direct effect on the correct occurrence of the Rieske protein, core 4, core 5 and apocytochrome b.</text>
</comment>
<protein>
    <recommendedName>
        <fullName evidence="10 11">Cytochrome b mRNA-processing protein 4</fullName>
    </recommendedName>
</protein>
<keyword evidence="4 11" id="KW-0999">Mitochondrion inner membrane</keyword>
<keyword evidence="7" id="KW-0472">Membrane</keyword>
<comment type="subcellular location">
    <subcellularLocation>
        <location evidence="1 11">Mitochondrion inner membrane</location>
        <topology evidence="1 11">Single-pass membrane protein</topology>
    </subcellularLocation>
</comment>
<proteinExistence type="inferred from homology"/>
<comment type="similarity">
    <text evidence="2 11">Belongs to the CBP4 family.</text>
</comment>
<keyword evidence="14" id="KW-1185">Reference proteome</keyword>
<reference evidence="14" key="1">
    <citation type="journal article" date="2023" name="Mol. Phylogenet. Evol.">
        <title>Genome-scale phylogeny and comparative genomics of the fungal order Sordariales.</title>
        <authorList>
            <person name="Hensen N."/>
            <person name="Bonometti L."/>
            <person name="Westerberg I."/>
            <person name="Brannstrom I.O."/>
            <person name="Guillou S."/>
            <person name="Cros-Aarteil S."/>
            <person name="Calhoun S."/>
            <person name="Haridas S."/>
            <person name="Kuo A."/>
            <person name="Mondo S."/>
            <person name="Pangilinan J."/>
            <person name="Riley R."/>
            <person name="LaButti K."/>
            <person name="Andreopoulos B."/>
            <person name="Lipzen A."/>
            <person name="Chen C."/>
            <person name="Yan M."/>
            <person name="Daum C."/>
            <person name="Ng V."/>
            <person name="Clum A."/>
            <person name="Steindorff A."/>
            <person name="Ohm R.A."/>
            <person name="Martin F."/>
            <person name="Silar P."/>
            <person name="Natvig D.O."/>
            <person name="Lalanne C."/>
            <person name="Gautier V."/>
            <person name="Ament-Velasquez S.L."/>
            <person name="Kruys A."/>
            <person name="Hutchinson M.I."/>
            <person name="Powell A.J."/>
            <person name="Barry K."/>
            <person name="Miller A.N."/>
            <person name="Grigoriev I.V."/>
            <person name="Debuchy R."/>
            <person name="Gladieux P."/>
            <person name="Hiltunen Thoren M."/>
            <person name="Johannesson H."/>
        </authorList>
    </citation>
    <scope>NUCLEOTIDE SEQUENCE [LARGE SCALE GENOMIC DNA]</scope>
    <source>
        <strain evidence="14">CBS 340.73</strain>
    </source>
</reference>
<evidence type="ECO:0000256" key="9">
    <source>
        <dbReference type="ARBA" id="ARBA00025413"/>
    </source>
</evidence>
<dbReference type="PANTHER" id="PTHR28202">
    <property type="entry name" value="ASSEMBLY FACTOR CBP4"/>
    <property type="match status" value="1"/>
</dbReference>
<evidence type="ECO:0000256" key="7">
    <source>
        <dbReference type="ARBA" id="ARBA00023136"/>
    </source>
</evidence>
<comment type="caution">
    <text evidence="13">The sequence shown here is derived from an EMBL/GenBank/DDBJ whole genome shotgun (WGS) entry which is preliminary data.</text>
</comment>
<dbReference type="EMBL" id="MU853811">
    <property type="protein sequence ID" value="KAK3939433.1"/>
    <property type="molecule type" value="Genomic_DNA"/>
</dbReference>
<evidence type="ECO:0000256" key="1">
    <source>
        <dbReference type="ARBA" id="ARBA00004434"/>
    </source>
</evidence>
<name>A0AAN6N735_9PEZI</name>
<keyword evidence="6 11" id="KW-0496">Mitochondrion</keyword>
<gene>
    <name evidence="13" type="ORF">QBC46DRAFT_387861</name>
</gene>
<dbReference type="PANTHER" id="PTHR28202:SF1">
    <property type="entry name" value="ASSEMBLY FACTOR CBP4"/>
    <property type="match status" value="1"/>
</dbReference>
<sequence length="130" mass="15083">MPKKPVNWWLWTKVLVGGGAVCVGGPAFTYWLTPTDEELFQKYNPELQKRSLERRYERQKEFDDFVGKLKEYSKSDKPIWVVQADELQRQREAKVQETLKVADEVKARREEMRRQAGLSTEASSPSSSSS</sequence>
<evidence type="ECO:0000256" key="4">
    <source>
        <dbReference type="ARBA" id="ARBA00022792"/>
    </source>
</evidence>
<feature type="region of interest" description="Disordered" evidence="12">
    <location>
        <begin position="110"/>
        <end position="130"/>
    </location>
</feature>
<dbReference type="Pfam" id="PF07960">
    <property type="entry name" value="CBP4"/>
    <property type="match status" value="1"/>
</dbReference>
<dbReference type="GO" id="GO:0034551">
    <property type="term" value="P:mitochondrial respiratory chain complex III assembly"/>
    <property type="evidence" value="ECO:0007669"/>
    <property type="project" value="TreeGrafter"/>
</dbReference>
<evidence type="ECO:0000256" key="11">
    <source>
        <dbReference type="RuleBase" id="RU368005"/>
    </source>
</evidence>
<dbReference type="Proteomes" id="UP001303473">
    <property type="component" value="Unassembled WGS sequence"/>
</dbReference>
<evidence type="ECO:0000256" key="3">
    <source>
        <dbReference type="ARBA" id="ARBA00022692"/>
    </source>
</evidence>
<dbReference type="GO" id="GO:0005743">
    <property type="term" value="C:mitochondrial inner membrane"/>
    <property type="evidence" value="ECO:0007669"/>
    <property type="project" value="UniProtKB-SubCell"/>
</dbReference>
<evidence type="ECO:0000256" key="8">
    <source>
        <dbReference type="ARBA" id="ARBA00023186"/>
    </source>
</evidence>
<evidence type="ECO:0000313" key="13">
    <source>
        <dbReference type="EMBL" id="KAK3939433.1"/>
    </source>
</evidence>
<organism evidence="13 14">
    <name type="scientific">Diplogelasinospora grovesii</name>
    <dbReference type="NCBI Taxonomy" id="303347"/>
    <lineage>
        <taxon>Eukaryota</taxon>
        <taxon>Fungi</taxon>
        <taxon>Dikarya</taxon>
        <taxon>Ascomycota</taxon>
        <taxon>Pezizomycotina</taxon>
        <taxon>Sordariomycetes</taxon>
        <taxon>Sordariomycetidae</taxon>
        <taxon>Sordariales</taxon>
        <taxon>Diplogelasinosporaceae</taxon>
        <taxon>Diplogelasinospora</taxon>
    </lineage>
</organism>
<evidence type="ECO:0000256" key="5">
    <source>
        <dbReference type="ARBA" id="ARBA00022989"/>
    </source>
</evidence>
<evidence type="ECO:0000313" key="14">
    <source>
        <dbReference type="Proteomes" id="UP001303473"/>
    </source>
</evidence>
<keyword evidence="3" id="KW-0812">Transmembrane</keyword>
<evidence type="ECO:0000256" key="2">
    <source>
        <dbReference type="ARBA" id="ARBA00006780"/>
    </source>
</evidence>
<keyword evidence="8 11" id="KW-0143">Chaperone</keyword>